<dbReference type="PANTHER" id="PTHR10889">
    <property type="entry name" value="DEOXYRIBOSE-PHOSPHATE ALDOLASE"/>
    <property type="match status" value="1"/>
</dbReference>
<dbReference type="EMBL" id="CAEZUR010000003">
    <property type="protein sequence ID" value="CAB4599992.1"/>
    <property type="molecule type" value="Genomic_DNA"/>
</dbReference>
<protein>
    <recommendedName>
        <fullName evidence="2">deoxyribose-phosphate aldolase</fullName>
        <ecNumber evidence="2">4.1.2.4</ecNumber>
    </recommendedName>
    <alternativeName>
        <fullName evidence="6">2-deoxy-D-ribose 5-phosphate aldolase</fullName>
    </alternativeName>
</protein>
<dbReference type="EC" id="4.1.2.4" evidence="2"/>
<dbReference type="NCBIfam" id="TIGR00126">
    <property type="entry name" value="deoC"/>
    <property type="match status" value="1"/>
</dbReference>
<dbReference type="InterPro" id="IPR011343">
    <property type="entry name" value="DeoC"/>
</dbReference>
<comment type="similarity">
    <text evidence="1">Belongs to the DeoC/FbaB aldolase family. DeoC type 1 subfamily.</text>
</comment>
<name>A0A6J6GF89_9ZZZZ</name>
<dbReference type="GO" id="GO:0016052">
    <property type="term" value="P:carbohydrate catabolic process"/>
    <property type="evidence" value="ECO:0007669"/>
    <property type="project" value="TreeGrafter"/>
</dbReference>
<dbReference type="Gene3D" id="3.20.20.70">
    <property type="entry name" value="Aldolase class I"/>
    <property type="match status" value="1"/>
</dbReference>
<evidence type="ECO:0000256" key="2">
    <source>
        <dbReference type="ARBA" id="ARBA00012515"/>
    </source>
</evidence>
<dbReference type="GO" id="GO:0004139">
    <property type="term" value="F:deoxyribose-phosphate aldolase activity"/>
    <property type="evidence" value="ECO:0007669"/>
    <property type="project" value="UniProtKB-EC"/>
</dbReference>
<evidence type="ECO:0000256" key="3">
    <source>
        <dbReference type="ARBA" id="ARBA00022490"/>
    </source>
</evidence>
<dbReference type="FunFam" id="3.20.20.70:FF:000044">
    <property type="entry name" value="Deoxyribose-phosphate aldolase"/>
    <property type="match status" value="1"/>
</dbReference>
<reference evidence="8" key="1">
    <citation type="submission" date="2020-05" db="EMBL/GenBank/DDBJ databases">
        <authorList>
            <person name="Chiriac C."/>
            <person name="Salcher M."/>
            <person name="Ghai R."/>
            <person name="Kavagutti S V."/>
        </authorList>
    </citation>
    <scope>NUCLEOTIDE SEQUENCE</scope>
</reference>
<proteinExistence type="inferred from homology"/>
<dbReference type="SUPFAM" id="SSF51569">
    <property type="entry name" value="Aldolase"/>
    <property type="match status" value="1"/>
</dbReference>
<evidence type="ECO:0000256" key="4">
    <source>
        <dbReference type="ARBA" id="ARBA00023239"/>
    </source>
</evidence>
<organism evidence="8">
    <name type="scientific">freshwater metagenome</name>
    <dbReference type="NCBI Taxonomy" id="449393"/>
    <lineage>
        <taxon>unclassified sequences</taxon>
        <taxon>metagenomes</taxon>
        <taxon>ecological metagenomes</taxon>
    </lineage>
</organism>
<gene>
    <name evidence="8" type="ORF">UFOPK1843_00068</name>
</gene>
<evidence type="ECO:0000256" key="7">
    <source>
        <dbReference type="ARBA" id="ARBA00048791"/>
    </source>
</evidence>
<dbReference type="GO" id="GO:0005737">
    <property type="term" value="C:cytoplasm"/>
    <property type="evidence" value="ECO:0007669"/>
    <property type="project" value="InterPro"/>
</dbReference>
<dbReference type="InterPro" id="IPR028581">
    <property type="entry name" value="DeoC_typeI"/>
</dbReference>
<dbReference type="PIRSF" id="PIRSF001357">
    <property type="entry name" value="DeoC"/>
    <property type="match status" value="1"/>
</dbReference>
<accession>A0A6J6GF89</accession>
<dbReference type="CDD" id="cd00959">
    <property type="entry name" value="DeoC"/>
    <property type="match status" value="1"/>
</dbReference>
<evidence type="ECO:0000256" key="1">
    <source>
        <dbReference type="ARBA" id="ARBA00010936"/>
    </source>
</evidence>
<keyword evidence="5" id="KW-0704">Schiff base</keyword>
<dbReference type="SMART" id="SM01133">
    <property type="entry name" value="DeoC"/>
    <property type="match status" value="1"/>
</dbReference>
<keyword evidence="3" id="KW-0963">Cytoplasm</keyword>
<dbReference type="InterPro" id="IPR002915">
    <property type="entry name" value="DeoC/FbaB/LacD_aldolase"/>
</dbReference>
<comment type="catalytic activity">
    <reaction evidence="7">
        <text>2-deoxy-D-ribose 5-phosphate = D-glyceraldehyde 3-phosphate + acetaldehyde</text>
        <dbReference type="Rhea" id="RHEA:12821"/>
        <dbReference type="ChEBI" id="CHEBI:15343"/>
        <dbReference type="ChEBI" id="CHEBI:59776"/>
        <dbReference type="ChEBI" id="CHEBI:62877"/>
        <dbReference type="EC" id="4.1.2.4"/>
    </reaction>
</comment>
<dbReference type="PANTHER" id="PTHR10889:SF1">
    <property type="entry name" value="DEOXYRIBOSE-PHOSPHATE ALDOLASE"/>
    <property type="match status" value="1"/>
</dbReference>
<dbReference type="InterPro" id="IPR013785">
    <property type="entry name" value="Aldolase_TIM"/>
</dbReference>
<evidence type="ECO:0000313" key="8">
    <source>
        <dbReference type="EMBL" id="CAB4599992.1"/>
    </source>
</evidence>
<evidence type="ECO:0000256" key="5">
    <source>
        <dbReference type="ARBA" id="ARBA00023270"/>
    </source>
</evidence>
<dbReference type="GO" id="GO:0009264">
    <property type="term" value="P:deoxyribonucleotide catabolic process"/>
    <property type="evidence" value="ECO:0007669"/>
    <property type="project" value="InterPro"/>
</dbReference>
<sequence length="225" mass="23370">MTYRGYTREQIAGFIDHTVLKPAASSDEIRTAVATAIASKCIAVCFRPSDMVLAKELLGDSSVGLATVVGFPHGTNDLFVKAFETSLAVSQGANEIDMVIHIGNLIEGRDDLVLADIRAVVDAADGALVKVILETSELTDEQIVRACELSREAGAGYVKTSTGFASGGATVHTVSLMAKTVPELGVKASGGVRTLDQLIDMVEAGATRVGASGTLAILAEFDAKA</sequence>
<evidence type="ECO:0000256" key="6">
    <source>
        <dbReference type="ARBA" id="ARBA00032755"/>
    </source>
</evidence>
<dbReference type="HAMAP" id="MF_00114">
    <property type="entry name" value="DeoC_type1"/>
    <property type="match status" value="1"/>
</dbReference>
<dbReference type="Pfam" id="PF01791">
    <property type="entry name" value="DeoC"/>
    <property type="match status" value="1"/>
</dbReference>
<keyword evidence="4" id="KW-0456">Lyase</keyword>
<dbReference type="AlphaFoldDB" id="A0A6J6GF89"/>